<gene>
    <name evidence="2" type="ORF">E0Z10_g10083</name>
</gene>
<sequence>MATTTDDNEFAVMDEDIRGGNTGAGSGQGTPFLSKTRSLSDGDGSQLSPSPFIMEASRRTSKDDSALGKDRNEDPIAPVTPRRPDFPIHGLSLHMPPREVNSLAQQSCMKPAPLSPKLDHSQTYASPTNILPRRSRGLDFSRAATSLHHSTLAEQSSPESSPTIGGRVMNIPRRGTGEYEAEQPTTSLRSMMANHERMHVSSSLGSTNPIASDSSSSSGEDDCMDDEMEDAILTTPQVAKSGAQNHNIHPVPWMPGGSPAINSLSSFRIRPRKLYKKKPRGLAALGFNAASPATLSRSPPSNNMIKEMRDIPMTQPRRESISWAANQLHISGSENEERPIESGDPSPITPGRDGVRGVIKRAVTRRGNLLPKTKGFARIRAALAEEVTPIDSEVRREAEVIRQVRESDMDLEPRIPSGPPILPLDTSNIPTAQLSPKFSTTQEPFDEIPDDDLMSDSALSSSFKQQAMKNSKGKNFWDTFSETGSINGTRITPPPPVILPRGSSSGISEDINMDSPSMSAGSGNTGLFGPGLGFLSHGSDSQKSETPQPTASATPSQAGSIPPTAAEITRRINSKRRREDDFDPHVFKRRAVSPGMSVHNSPIMQSPLQRDNMPWGSRPGSNHGAEKVSGTPSENGSSGGSNNNASNAGRPISGAKGRIGFQGMSDTNDGLMRMSIE</sequence>
<feature type="compositionally biased region" description="Basic and acidic residues" evidence="1">
    <location>
        <begin position="56"/>
        <end position="74"/>
    </location>
</feature>
<accession>A0A4Z0Y3T8</accession>
<feature type="compositionally biased region" description="Low complexity" evidence="1">
    <location>
        <begin position="640"/>
        <end position="649"/>
    </location>
</feature>
<dbReference type="PANTHER" id="PTHR42106">
    <property type="entry name" value="CHROMOSOME 10, WHOLE GENOME SHOTGUN SEQUENCE"/>
    <property type="match status" value="1"/>
</dbReference>
<feature type="region of interest" description="Disordered" evidence="1">
    <location>
        <begin position="147"/>
        <end position="184"/>
    </location>
</feature>
<dbReference type="AlphaFoldDB" id="A0A4Z0Y3T8"/>
<dbReference type="EMBL" id="SKBN01000361">
    <property type="protein sequence ID" value="TGJ78679.1"/>
    <property type="molecule type" value="Genomic_DNA"/>
</dbReference>
<dbReference type="PANTHER" id="PTHR42106:SF1">
    <property type="match status" value="1"/>
</dbReference>
<dbReference type="OrthoDB" id="340550at2759"/>
<name>A0A4Z0Y3T8_9PEZI</name>
<feature type="compositionally biased region" description="Polar residues" evidence="1">
    <location>
        <begin position="200"/>
        <end position="211"/>
    </location>
</feature>
<dbReference type="Proteomes" id="UP000297716">
    <property type="component" value="Unassembled WGS sequence"/>
</dbReference>
<feature type="compositionally biased region" description="Polar residues" evidence="1">
    <location>
        <begin position="538"/>
        <end position="559"/>
    </location>
</feature>
<feature type="region of interest" description="Disordered" evidence="1">
    <location>
        <begin position="114"/>
        <end position="135"/>
    </location>
</feature>
<evidence type="ECO:0000313" key="3">
    <source>
        <dbReference type="Proteomes" id="UP000297716"/>
    </source>
</evidence>
<feature type="compositionally biased region" description="Gly residues" evidence="1">
    <location>
        <begin position="523"/>
        <end position="532"/>
    </location>
</feature>
<feature type="compositionally biased region" description="Acidic residues" evidence="1">
    <location>
        <begin position="1"/>
        <end position="14"/>
    </location>
</feature>
<feature type="region of interest" description="Disordered" evidence="1">
    <location>
        <begin position="199"/>
        <end position="223"/>
    </location>
</feature>
<protein>
    <submittedName>
        <fullName evidence="2">Uncharacterized protein</fullName>
    </submittedName>
</protein>
<feature type="region of interest" description="Disordered" evidence="1">
    <location>
        <begin position="1"/>
        <end position="94"/>
    </location>
</feature>
<reference evidence="2 3" key="1">
    <citation type="submission" date="2019-03" db="EMBL/GenBank/DDBJ databases">
        <title>Draft genome sequence of Xylaria hypoxylon DSM 108379, a ubiquitous saprotrophic-parasitic fungi on hardwood.</title>
        <authorList>
            <person name="Buettner E."/>
            <person name="Leonhardt S."/>
            <person name="Gebauer A.M."/>
            <person name="Liers C."/>
            <person name="Hofrichter M."/>
            <person name="Kellner H."/>
        </authorList>
    </citation>
    <scope>NUCLEOTIDE SEQUENCE [LARGE SCALE GENOMIC DNA]</scope>
    <source>
        <strain evidence="2 3">DSM 108379</strain>
    </source>
</reference>
<evidence type="ECO:0000256" key="1">
    <source>
        <dbReference type="SAM" id="MobiDB-lite"/>
    </source>
</evidence>
<evidence type="ECO:0000313" key="2">
    <source>
        <dbReference type="EMBL" id="TGJ78679.1"/>
    </source>
</evidence>
<feature type="compositionally biased region" description="Polar residues" evidence="1">
    <location>
        <begin position="147"/>
        <end position="163"/>
    </location>
</feature>
<feature type="region of interest" description="Disordered" evidence="1">
    <location>
        <begin position="330"/>
        <end position="355"/>
    </location>
</feature>
<proteinExistence type="predicted"/>
<comment type="caution">
    <text evidence="2">The sequence shown here is derived from an EMBL/GenBank/DDBJ whole genome shotgun (WGS) entry which is preliminary data.</text>
</comment>
<feature type="compositionally biased region" description="Basic and acidic residues" evidence="1">
    <location>
        <begin position="577"/>
        <end position="586"/>
    </location>
</feature>
<organism evidence="2 3">
    <name type="scientific">Xylaria hypoxylon</name>
    <dbReference type="NCBI Taxonomy" id="37992"/>
    <lineage>
        <taxon>Eukaryota</taxon>
        <taxon>Fungi</taxon>
        <taxon>Dikarya</taxon>
        <taxon>Ascomycota</taxon>
        <taxon>Pezizomycotina</taxon>
        <taxon>Sordariomycetes</taxon>
        <taxon>Xylariomycetidae</taxon>
        <taxon>Xylariales</taxon>
        <taxon>Xylariaceae</taxon>
        <taxon>Xylaria</taxon>
    </lineage>
</organism>
<dbReference type="STRING" id="37992.A0A4Z0Y3T8"/>
<feature type="region of interest" description="Disordered" evidence="1">
    <location>
        <begin position="485"/>
        <end position="677"/>
    </location>
</feature>
<feature type="compositionally biased region" description="Polar residues" evidence="1">
    <location>
        <begin position="598"/>
        <end position="609"/>
    </location>
</feature>
<keyword evidence="3" id="KW-1185">Reference proteome</keyword>
<feature type="compositionally biased region" description="Polar residues" evidence="1">
    <location>
        <begin position="31"/>
        <end position="49"/>
    </location>
</feature>